<dbReference type="RefSeq" id="WP_004872957.1">
    <property type="nucleotide sequence ID" value="NZ_CP005986.1"/>
</dbReference>
<protein>
    <submittedName>
        <fullName evidence="2">Diguanylate cyclase/phosphodiesterase</fullName>
    </submittedName>
</protein>
<sequence length="105" mass="11661">MIVIHNQRVKSFIGALHSSAPFPALVTEPDAENSCHLGLWLLGEGKLQYGGNAALYRQLQERHARLHALAREAKALYDAGDKKGALQKGMDLERENEKLMALLKQ</sequence>
<dbReference type="InterPro" id="IPR025991">
    <property type="entry name" value="Chemoreceptor_zinc-bind_dom"/>
</dbReference>
<proteinExistence type="predicted"/>
<dbReference type="KEGG" id="acz:Acaty_c1862"/>
<evidence type="ECO:0000313" key="2">
    <source>
        <dbReference type="EMBL" id="AIA55721.1"/>
    </source>
</evidence>
<accession>A0A060A0F5</accession>
<dbReference type="Pfam" id="PF13682">
    <property type="entry name" value="CZB"/>
    <property type="match status" value="1"/>
</dbReference>
<name>A0A060A0F5_ACICK</name>
<feature type="domain" description="Chemoreceptor zinc-binding" evidence="1">
    <location>
        <begin position="23"/>
        <end position="73"/>
    </location>
</feature>
<dbReference type="AlphaFoldDB" id="A0A060A0F5"/>
<dbReference type="eggNOG" id="COG5001">
    <property type="taxonomic scope" value="Bacteria"/>
</dbReference>
<organism evidence="2 3">
    <name type="scientific">Acidithiobacillus caldus (strain ATCC 51756 / DSM 8584 / KU)</name>
    <dbReference type="NCBI Taxonomy" id="637389"/>
    <lineage>
        <taxon>Bacteria</taxon>
        <taxon>Pseudomonadati</taxon>
        <taxon>Pseudomonadota</taxon>
        <taxon>Acidithiobacillia</taxon>
        <taxon>Acidithiobacillales</taxon>
        <taxon>Acidithiobacillaceae</taxon>
        <taxon>Acidithiobacillus</taxon>
    </lineage>
</organism>
<dbReference type="Gene3D" id="1.20.120.30">
    <property type="entry name" value="Aspartate receptor, ligand-binding domain"/>
    <property type="match status" value="1"/>
</dbReference>
<evidence type="ECO:0000313" key="3">
    <source>
        <dbReference type="Proteomes" id="UP000005522"/>
    </source>
</evidence>
<dbReference type="EMBL" id="CP005986">
    <property type="protein sequence ID" value="AIA55721.1"/>
    <property type="molecule type" value="Genomic_DNA"/>
</dbReference>
<evidence type="ECO:0000259" key="1">
    <source>
        <dbReference type="Pfam" id="PF13682"/>
    </source>
</evidence>
<dbReference type="Proteomes" id="UP000005522">
    <property type="component" value="Chromosome"/>
</dbReference>
<gene>
    <name evidence="2" type="ORF">Acaty_c1862</name>
</gene>
<reference evidence="2 3" key="1">
    <citation type="journal article" date="2009" name="J. Bacteriol.">
        <title>Draft genome sequence of the extremely acidophilic bacterium Acidithiobacillus caldus ATCC 51756 reveals metabolic versatility in the genus Acidithiobacillus.</title>
        <authorList>
            <person name="Valdes J."/>
            <person name="Quatrini R."/>
            <person name="Hallberg K."/>
            <person name="Dopson M."/>
            <person name="Valenzuela P.D."/>
            <person name="Holmes D.S."/>
        </authorList>
    </citation>
    <scope>NUCLEOTIDE SEQUENCE [LARGE SCALE GENOMIC DNA]</scope>
    <source>
        <strain evidence="3">ATCC 51756 / DSM 8584 / KU</strain>
    </source>
</reference>
<dbReference type="HOGENOM" id="CLU_2230597_0_0_6"/>